<proteinExistence type="predicted"/>
<evidence type="ECO:0000256" key="1">
    <source>
        <dbReference type="SAM" id="MobiDB-lite"/>
    </source>
</evidence>
<reference evidence="2 3" key="1">
    <citation type="journal article" date="2022" name="Environ. Microbiol. Rep.">
        <title>Eco-phylogenetic analyses reveal divergent evolution of vitamin B12 metabolism in the marine bacterial family 'Psychromonadaceae'.</title>
        <authorList>
            <person name="Jin X."/>
            <person name="Yang Y."/>
            <person name="Cao H."/>
            <person name="Gao B."/>
            <person name="Zhao Z."/>
        </authorList>
    </citation>
    <scope>NUCLEOTIDE SEQUENCE [LARGE SCALE GENOMIC DNA]</scope>
    <source>
        <strain evidence="2 3">MKS20</strain>
    </source>
</reference>
<organism evidence="2 3">
    <name type="scientific">Motilimonas cestriensis</name>
    <dbReference type="NCBI Taxonomy" id="2742685"/>
    <lineage>
        <taxon>Bacteria</taxon>
        <taxon>Pseudomonadati</taxon>
        <taxon>Pseudomonadota</taxon>
        <taxon>Gammaproteobacteria</taxon>
        <taxon>Alteromonadales</taxon>
        <taxon>Alteromonadales genera incertae sedis</taxon>
        <taxon>Motilimonas</taxon>
    </lineage>
</organism>
<evidence type="ECO:0000313" key="2">
    <source>
        <dbReference type="EMBL" id="MCE2597192.1"/>
    </source>
</evidence>
<comment type="caution">
    <text evidence="2">The sequence shown here is derived from an EMBL/GenBank/DDBJ whole genome shotgun (WGS) entry which is preliminary data.</text>
</comment>
<feature type="region of interest" description="Disordered" evidence="1">
    <location>
        <begin position="145"/>
        <end position="164"/>
    </location>
</feature>
<dbReference type="Proteomes" id="UP001201273">
    <property type="component" value="Unassembled WGS sequence"/>
</dbReference>
<name>A0ABS8WG74_9GAMM</name>
<protein>
    <submittedName>
        <fullName evidence="2">Uncharacterized protein</fullName>
    </submittedName>
</protein>
<accession>A0ABS8WG74</accession>
<sequence>MELTPSFLAQLATMQSSMAPRREGKRVHQASLQTGVYPLESGEGDSTTHFAPTVASSALRNVLVRGIAEGRSNWIPPAIIGAGLRSLVVRGTGAESNQFNPPTTTSVSLRSIVVRGGGGAANSFNPPAVSKVELRNPYNLISQAEGEDNNFNAPSVSGAELRTL</sequence>
<gene>
    <name evidence="2" type="ORF">K6Y31_20675</name>
</gene>
<keyword evidence="3" id="KW-1185">Reference proteome</keyword>
<dbReference type="EMBL" id="JAIMJA010000035">
    <property type="protein sequence ID" value="MCE2597192.1"/>
    <property type="molecule type" value="Genomic_DNA"/>
</dbReference>
<dbReference type="RefSeq" id="WP_233054939.1">
    <property type="nucleotide sequence ID" value="NZ_JAIMJA010000035.1"/>
</dbReference>
<evidence type="ECO:0000313" key="3">
    <source>
        <dbReference type="Proteomes" id="UP001201273"/>
    </source>
</evidence>